<proteinExistence type="inferred from homology"/>
<protein>
    <submittedName>
        <fullName evidence="3">Uncharacterized conserved protein YndB, AHSA1/START domain</fullName>
    </submittedName>
</protein>
<evidence type="ECO:0000259" key="2">
    <source>
        <dbReference type="Pfam" id="PF08327"/>
    </source>
</evidence>
<dbReference type="Gene3D" id="3.30.530.20">
    <property type="match status" value="1"/>
</dbReference>
<evidence type="ECO:0000313" key="3">
    <source>
        <dbReference type="EMBL" id="SHF26040.1"/>
    </source>
</evidence>
<dbReference type="EMBL" id="FQVL01000012">
    <property type="protein sequence ID" value="SHF26040.1"/>
    <property type="molecule type" value="Genomic_DNA"/>
</dbReference>
<dbReference type="CDD" id="cd08899">
    <property type="entry name" value="SRPBCC_CalC_Aha1-like_6"/>
    <property type="match status" value="1"/>
</dbReference>
<gene>
    <name evidence="3" type="ORF">SAMN05444392_11253</name>
</gene>
<reference evidence="3 4" key="1">
    <citation type="submission" date="2016-11" db="EMBL/GenBank/DDBJ databases">
        <authorList>
            <person name="Jaros S."/>
            <person name="Januszkiewicz K."/>
            <person name="Wedrychowicz H."/>
        </authorList>
    </citation>
    <scope>NUCLEOTIDE SEQUENCE [LARGE SCALE GENOMIC DNA]</scope>
    <source>
        <strain evidence="3 4">DSM 44666</strain>
    </source>
</reference>
<dbReference type="Proteomes" id="UP000184476">
    <property type="component" value="Unassembled WGS sequence"/>
</dbReference>
<dbReference type="AlphaFoldDB" id="A0A1M5A6Z2"/>
<dbReference type="Pfam" id="PF08327">
    <property type="entry name" value="AHSA1"/>
    <property type="match status" value="1"/>
</dbReference>
<sequence length="161" mass="18919">MLAVVKKVKDGYIATYKRQLNHSIGKVWASLTENDKLEKWMSNLQVVDLQKGGTIKFNFNDGSGNSFDIMIMDYKEHSYIQYEWGEGWVRFELYPKDDGCLLVLKEFIPTLSDHTSKDLAGWHACLDMFSNLLEGQFIDFPKDKWKTWYENYQRVLQKVES</sequence>
<name>A0A1M5A6Z2_9BACL</name>
<feature type="domain" description="Activator of Hsp90 ATPase homologue 1/2-like C-terminal" evidence="2">
    <location>
        <begin position="22"/>
        <end position="134"/>
    </location>
</feature>
<evidence type="ECO:0000313" key="4">
    <source>
        <dbReference type="Proteomes" id="UP000184476"/>
    </source>
</evidence>
<dbReference type="RefSeq" id="WP_073156695.1">
    <property type="nucleotide sequence ID" value="NZ_FQVL01000012.1"/>
</dbReference>
<comment type="similarity">
    <text evidence="1">Belongs to the AHA1 family.</text>
</comment>
<dbReference type="InterPro" id="IPR023393">
    <property type="entry name" value="START-like_dom_sf"/>
</dbReference>
<accession>A0A1M5A6Z2</accession>
<dbReference type="SUPFAM" id="SSF55961">
    <property type="entry name" value="Bet v1-like"/>
    <property type="match status" value="1"/>
</dbReference>
<evidence type="ECO:0000256" key="1">
    <source>
        <dbReference type="ARBA" id="ARBA00006817"/>
    </source>
</evidence>
<keyword evidence="4" id="KW-1185">Reference proteome</keyword>
<dbReference type="STRING" id="112248.SAMN05444392_11253"/>
<dbReference type="InterPro" id="IPR013538">
    <property type="entry name" value="ASHA1/2-like_C"/>
</dbReference>
<organism evidence="3 4">
    <name type="scientific">Seinonella peptonophila</name>
    <dbReference type="NCBI Taxonomy" id="112248"/>
    <lineage>
        <taxon>Bacteria</taxon>
        <taxon>Bacillati</taxon>
        <taxon>Bacillota</taxon>
        <taxon>Bacilli</taxon>
        <taxon>Bacillales</taxon>
        <taxon>Thermoactinomycetaceae</taxon>
        <taxon>Seinonella</taxon>
    </lineage>
</organism>
<dbReference type="OrthoDB" id="9803476at2"/>